<protein>
    <submittedName>
        <fullName evidence="2">Uncharacterized protein</fullName>
    </submittedName>
</protein>
<reference evidence="2 3" key="1">
    <citation type="submission" date="2019-05" db="EMBL/GenBank/DDBJ databases">
        <title>We sequenced the genome of Paenibacillus hemerocallicola KCTC 33185 for further insight into its adaptation and study the phylogeny of Paenibacillus.</title>
        <authorList>
            <person name="Narsing Rao M.P."/>
        </authorList>
    </citation>
    <scope>NUCLEOTIDE SEQUENCE [LARGE SCALE GENOMIC DNA]</scope>
    <source>
        <strain evidence="2 3">KCTC 33185</strain>
    </source>
</reference>
<sequence length="271" mass="29284">MNSIRAVAAAVCAILIAACLSVTAAAASYELSAAQKSGFDKLAGSDPSLESQLNSQYAELIGLQQQEKTWDARTKALSGENDAALADLRREIAAIDSVALAKLKTDVEQTKERYKPLLESYTALNKQITAAKSLPGKELVSFLRMRADAMKIMVQLAKHDIKLKEAAYRAAKDSASLKQKKVRAAMADIEPVETTIKSEKSSAASAKKQFSENWKAFTPLIKKGDPYSLSAALTAVLSDLRQIVGHKQNVYGLENRIGDILASAKTRLPTN</sequence>
<dbReference type="PROSITE" id="PS51257">
    <property type="entry name" value="PROKAR_LIPOPROTEIN"/>
    <property type="match status" value="1"/>
</dbReference>
<keyword evidence="3" id="KW-1185">Reference proteome</keyword>
<dbReference type="EMBL" id="VDCQ01000002">
    <property type="protein sequence ID" value="TNJ67888.1"/>
    <property type="molecule type" value="Genomic_DNA"/>
</dbReference>
<dbReference type="OrthoDB" id="2679013at2"/>
<evidence type="ECO:0000256" key="1">
    <source>
        <dbReference type="SAM" id="SignalP"/>
    </source>
</evidence>
<accession>A0A5C4TG00</accession>
<dbReference type="AlphaFoldDB" id="A0A5C4TG00"/>
<evidence type="ECO:0000313" key="3">
    <source>
        <dbReference type="Proteomes" id="UP000307943"/>
    </source>
</evidence>
<evidence type="ECO:0000313" key="2">
    <source>
        <dbReference type="EMBL" id="TNJ67888.1"/>
    </source>
</evidence>
<proteinExistence type="predicted"/>
<dbReference type="Proteomes" id="UP000307943">
    <property type="component" value="Unassembled WGS sequence"/>
</dbReference>
<feature type="signal peptide" evidence="1">
    <location>
        <begin position="1"/>
        <end position="24"/>
    </location>
</feature>
<comment type="caution">
    <text evidence="2">The sequence shown here is derived from an EMBL/GenBank/DDBJ whole genome shotgun (WGS) entry which is preliminary data.</text>
</comment>
<name>A0A5C4TG00_9BACL</name>
<dbReference type="RefSeq" id="WP_139600395.1">
    <property type="nucleotide sequence ID" value="NZ_VDCQ01000002.1"/>
</dbReference>
<keyword evidence="1" id="KW-0732">Signal</keyword>
<feature type="chain" id="PRO_5038516351" evidence="1">
    <location>
        <begin position="25"/>
        <end position="271"/>
    </location>
</feature>
<organism evidence="2 3">
    <name type="scientific">Paenibacillus hemerocallicola</name>
    <dbReference type="NCBI Taxonomy" id="1172614"/>
    <lineage>
        <taxon>Bacteria</taxon>
        <taxon>Bacillati</taxon>
        <taxon>Bacillota</taxon>
        <taxon>Bacilli</taxon>
        <taxon>Bacillales</taxon>
        <taxon>Paenibacillaceae</taxon>
        <taxon>Paenibacillus</taxon>
    </lineage>
</organism>
<gene>
    <name evidence="2" type="ORF">FE784_01715</name>
</gene>